<name>E4WY68_OIKDI</name>
<organism evidence="2">
    <name type="scientific">Oikopleura dioica</name>
    <name type="common">Tunicate</name>
    <dbReference type="NCBI Taxonomy" id="34765"/>
    <lineage>
        <taxon>Eukaryota</taxon>
        <taxon>Metazoa</taxon>
        <taxon>Chordata</taxon>
        <taxon>Tunicata</taxon>
        <taxon>Appendicularia</taxon>
        <taxon>Copelata</taxon>
        <taxon>Oikopleuridae</taxon>
        <taxon>Oikopleura</taxon>
    </lineage>
</organism>
<sequence>MKFEQVFIFLMTFHTQASAMPTVLINSNSSVDLCQHGNLYGPVGQKILNNHMMAVLRIQPGRVDVDLDPFTLNTNIKIQPIDFREGNVVVTIQGEQHGLYLGINEKTRKIDLKEETDRTTEWMLEIDLDTKKDLYRNIYTKYESSSEQIE</sequence>
<dbReference type="Gene3D" id="2.80.10.50">
    <property type="match status" value="1"/>
</dbReference>
<feature type="signal peptide" evidence="1">
    <location>
        <begin position="1"/>
        <end position="19"/>
    </location>
</feature>
<dbReference type="AlphaFoldDB" id="E4WY68"/>
<feature type="chain" id="PRO_5003192465" evidence="1">
    <location>
        <begin position="20"/>
        <end position="150"/>
    </location>
</feature>
<proteinExistence type="predicted"/>
<accession>E4WY68</accession>
<dbReference type="EMBL" id="FN653018">
    <property type="protein sequence ID" value="CBY22312.1"/>
    <property type="molecule type" value="Genomic_DNA"/>
</dbReference>
<reference evidence="2" key="1">
    <citation type="journal article" date="2010" name="Science">
        <title>Plasticity of animal genome architecture unmasked by rapid evolution of a pelagic tunicate.</title>
        <authorList>
            <person name="Denoeud F."/>
            <person name="Henriet S."/>
            <person name="Mungpakdee S."/>
            <person name="Aury J.M."/>
            <person name="Da Silva C."/>
            <person name="Brinkmann H."/>
            <person name="Mikhaleva J."/>
            <person name="Olsen L.C."/>
            <person name="Jubin C."/>
            <person name="Canestro C."/>
            <person name="Bouquet J.M."/>
            <person name="Danks G."/>
            <person name="Poulain J."/>
            <person name="Campsteijn C."/>
            <person name="Adamski M."/>
            <person name="Cross I."/>
            <person name="Yadetie F."/>
            <person name="Muffato M."/>
            <person name="Louis A."/>
            <person name="Butcher S."/>
            <person name="Tsagkogeorga G."/>
            <person name="Konrad A."/>
            <person name="Singh S."/>
            <person name="Jensen M.F."/>
            <person name="Cong E.H."/>
            <person name="Eikeseth-Otteraa H."/>
            <person name="Noel B."/>
            <person name="Anthouard V."/>
            <person name="Porcel B.M."/>
            <person name="Kachouri-Lafond R."/>
            <person name="Nishino A."/>
            <person name="Ugolini M."/>
            <person name="Chourrout P."/>
            <person name="Nishida H."/>
            <person name="Aasland R."/>
            <person name="Huzurbazar S."/>
            <person name="Westhof E."/>
            <person name="Delsuc F."/>
            <person name="Lehrach H."/>
            <person name="Reinhardt R."/>
            <person name="Weissenbach J."/>
            <person name="Roy S.W."/>
            <person name="Artiguenave F."/>
            <person name="Postlethwait J.H."/>
            <person name="Manak J.R."/>
            <person name="Thompson E.M."/>
            <person name="Jaillon O."/>
            <person name="Du Pasquier L."/>
            <person name="Boudinot P."/>
            <person name="Liberles D.A."/>
            <person name="Volff J.N."/>
            <person name="Philippe H."/>
            <person name="Lenhard B."/>
            <person name="Roest Crollius H."/>
            <person name="Wincker P."/>
            <person name="Chourrout D."/>
        </authorList>
    </citation>
    <scope>NUCLEOTIDE SEQUENCE [LARGE SCALE GENOMIC DNA]</scope>
</reference>
<protein>
    <submittedName>
        <fullName evidence="2">Uncharacterized protein</fullName>
    </submittedName>
</protein>
<evidence type="ECO:0000313" key="2">
    <source>
        <dbReference type="EMBL" id="CBY22312.1"/>
    </source>
</evidence>
<evidence type="ECO:0000313" key="3">
    <source>
        <dbReference type="Proteomes" id="UP000001307"/>
    </source>
</evidence>
<evidence type="ECO:0000256" key="1">
    <source>
        <dbReference type="SAM" id="SignalP"/>
    </source>
</evidence>
<keyword evidence="1" id="KW-0732">Signal</keyword>
<keyword evidence="3" id="KW-1185">Reference proteome</keyword>
<dbReference type="Proteomes" id="UP000001307">
    <property type="component" value="Unassembled WGS sequence"/>
</dbReference>
<gene>
    <name evidence="2" type="ORF">GSOID_T00011869001</name>
</gene>
<dbReference type="InParanoid" id="E4WY68"/>